<protein>
    <submittedName>
        <fullName evidence="1">Uncharacterized protein</fullName>
    </submittedName>
</protein>
<accession>A0A8B6C9F5</accession>
<sequence>MPVYPYCEMDHWDMKKKEIGGVGCIDQMKCTHSTYRSELVSLYEEMASNKPGRRSAKEEIFELKKTVCHLMNLINNKPIVTDKGTQVTTCDASTQTDDVQIMVTTKPETNNIGTQIHPDLKDSAMQTTPPEVVSDAIVSDMYQMPMTKELISQINDQKHAGLKELKTNYHTNATQIRSSNRNGNYTRFFFFF</sequence>
<evidence type="ECO:0000313" key="2">
    <source>
        <dbReference type="Proteomes" id="UP000596742"/>
    </source>
</evidence>
<comment type="caution">
    <text evidence="1">The sequence shown here is derived from an EMBL/GenBank/DDBJ whole genome shotgun (WGS) entry which is preliminary data.</text>
</comment>
<gene>
    <name evidence="1" type="ORF">MGAL_10B017793</name>
</gene>
<dbReference type="EMBL" id="UYJE01001353">
    <property type="protein sequence ID" value="VDI01457.1"/>
    <property type="molecule type" value="Genomic_DNA"/>
</dbReference>
<keyword evidence="2" id="KW-1185">Reference proteome</keyword>
<name>A0A8B6C9F5_MYTGA</name>
<proteinExistence type="predicted"/>
<dbReference type="AlphaFoldDB" id="A0A8B6C9F5"/>
<organism evidence="1 2">
    <name type="scientific">Mytilus galloprovincialis</name>
    <name type="common">Mediterranean mussel</name>
    <dbReference type="NCBI Taxonomy" id="29158"/>
    <lineage>
        <taxon>Eukaryota</taxon>
        <taxon>Metazoa</taxon>
        <taxon>Spiralia</taxon>
        <taxon>Lophotrochozoa</taxon>
        <taxon>Mollusca</taxon>
        <taxon>Bivalvia</taxon>
        <taxon>Autobranchia</taxon>
        <taxon>Pteriomorphia</taxon>
        <taxon>Mytilida</taxon>
        <taxon>Mytiloidea</taxon>
        <taxon>Mytilidae</taxon>
        <taxon>Mytilinae</taxon>
        <taxon>Mytilus</taxon>
    </lineage>
</organism>
<dbReference type="Proteomes" id="UP000596742">
    <property type="component" value="Unassembled WGS sequence"/>
</dbReference>
<evidence type="ECO:0000313" key="1">
    <source>
        <dbReference type="EMBL" id="VDI01457.1"/>
    </source>
</evidence>
<dbReference type="OrthoDB" id="6200696at2759"/>
<reference evidence="1" key="1">
    <citation type="submission" date="2018-11" db="EMBL/GenBank/DDBJ databases">
        <authorList>
            <person name="Alioto T."/>
            <person name="Alioto T."/>
        </authorList>
    </citation>
    <scope>NUCLEOTIDE SEQUENCE</scope>
</reference>